<keyword evidence="1 4" id="KW-0378">Hydrolase</keyword>
<dbReference type="SUPFAM" id="SSF53474">
    <property type="entry name" value="alpha/beta-Hydrolases"/>
    <property type="match status" value="1"/>
</dbReference>
<proteinExistence type="inferred from homology"/>
<sequence>MAMNPLVPNDPRVEYKYTMVEDDITYHYMLAKPEGEATATVILLHGWPDLGMGWRFQVPNLLSLGLQVVIPDMLGYGRTSSPSSPLEYSMKKTSAHIAHIIREVTSEPVILGGHDWGAFLAWRTAMYYPSLIRGVFTFCVPFFPPRPTVITLEQFVEELPDFRYQLQLASPVAETLAGKSEATLRGFLSSMFGGVTSDGLPGFEVSTGLIGERLDKIASTPLMTTETLDHYVQEYSRNGLHGLMNWYRTMSINSEEELPLIANMSGFKFQMPGMIVMAGEDPALPPVMLDGQEMFFALGLKKEIIPGASHWALIHFPEESNKYIEEFVKDVGRSGFNRRL</sequence>
<dbReference type="EMBL" id="QGMJ01000069">
    <property type="protein sequence ID" value="TVY43288.1"/>
    <property type="molecule type" value="Genomic_DNA"/>
</dbReference>
<dbReference type="PANTHER" id="PTHR43329">
    <property type="entry name" value="EPOXIDE HYDROLASE"/>
    <property type="match status" value="1"/>
</dbReference>
<gene>
    <name evidence="4" type="primary">Ephx2_0</name>
    <name evidence="4" type="ORF">LSUB1_G001571</name>
</gene>
<dbReference type="GO" id="GO:0016787">
    <property type="term" value="F:hydrolase activity"/>
    <property type="evidence" value="ECO:0007669"/>
    <property type="project" value="UniProtKB-KW"/>
</dbReference>
<organism evidence="4 5">
    <name type="scientific">Lachnellula subtilissima</name>
    <dbReference type="NCBI Taxonomy" id="602034"/>
    <lineage>
        <taxon>Eukaryota</taxon>
        <taxon>Fungi</taxon>
        <taxon>Dikarya</taxon>
        <taxon>Ascomycota</taxon>
        <taxon>Pezizomycotina</taxon>
        <taxon>Leotiomycetes</taxon>
        <taxon>Helotiales</taxon>
        <taxon>Lachnaceae</taxon>
        <taxon>Lachnellula</taxon>
    </lineage>
</organism>
<evidence type="ECO:0000256" key="1">
    <source>
        <dbReference type="ARBA" id="ARBA00022801"/>
    </source>
</evidence>
<dbReference type="Pfam" id="PF00561">
    <property type="entry name" value="Abhydrolase_1"/>
    <property type="match status" value="1"/>
</dbReference>
<reference evidence="4 5" key="1">
    <citation type="submission" date="2018-05" db="EMBL/GenBank/DDBJ databases">
        <title>Genome sequencing and assembly of the regulated plant pathogen Lachnellula willkommii and related sister species for the development of diagnostic species identification markers.</title>
        <authorList>
            <person name="Giroux E."/>
            <person name="Bilodeau G."/>
        </authorList>
    </citation>
    <scope>NUCLEOTIDE SEQUENCE [LARGE SCALE GENOMIC DNA]</scope>
    <source>
        <strain evidence="4 5">CBS 197.66</strain>
    </source>
</reference>
<accession>A0A8H8RYN6</accession>
<comment type="similarity">
    <text evidence="2">Belongs to the AB hydrolase superfamily. Epoxide hydrolase family.</text>
</comment>
<dbReference type="Proteomes" id="UP000462212">
    <property type="component" value="Unassembled WGS sequence"/>
</dbReference>
<protein>
    <submittedName>
        <fullName evidence="4">Bifunctional epoxide hydrolase</fullName>
    </submittedName>
</protein>
<dbReference type="InterPro" id="IPR029058">
    <property type="entry name" value="AB_hydrolase_fold"/>
</dbReference>
<evidence type="ECO:0000259" key="3">
    <source>
        <dbReference type="Pfam" id="PF00561"/>
    </source>
</evidence>
<dbReference type="Gene3D" id="3.40.50.1820">
    <property type="entry name" value="alpha/beta hydrolase"/>
    <property type="match status" value="1"/>
</dbReference>
<dbReference type="AlphaFoldDB" id="A0A8H8RYN6"/>
<dbReference type="InterPro" id="IPR000639">
    <property type="entry name" value="Epox_hydrolase-like"/>
</dbReference>
<evidence type="ECO:0000313" key="5">
    <source>
        <dbReference type="Proteomes" id="UP000462212"/>
    </source>
</evidence>
<evidence type="ECO:0000313" key="4">
    <source>
        <dbReference type="EMBL" id="TVY43288.1"/>
    </source>
</evidence>
<evidence type="ECO:0000256" key="2">
    <source>
        <dbReference type="ARBA" id="ARBA00038334"/>
    </source>
</evidence>
<dbReference type="OrthoDB" id="408373at2759"/>
<feature type="domain" description="AB hydrolase-1" evidence="3">
    <location>
        <begin position="40"/>
        <end position="314"/>
    </location>
</feature>
<comment type="caution">
    <text evidence="4">The sequence shown here is derived from an EMBL/GenBank/DDBJ whole genome shotgun (WGS) entry which is preliminary data.</text>
</comment>
<name>A0A8H8RYN6_9HELO</name>
<dbReference type="PRINTS" id="PR00412">
    <property type="entry name" value="EPOXHYDRLASE"/>
</dbReference>
<keyword evidence="5" id="KW-1185">Reference proteome</keyword>
<dbReference type="InterPro" id="IPR000073">
    <property type="entry name" value="AB_hydrolase_1"/>
</dbReference>